<dbReference type="InterPro" id="IPR009543">
    <property type="entry name" value="VPS13_VAB"/>
</dbReference>
<protein>
    <submittedName>
        <fullName evidence="6">Vacuolar protein sorting-associated protein 13D</fullName>
    </submittedName>
</protein>
<comment type="caution">
    <text evidence="6">The sequence shown here is derived from an EMBL/GenBank/DDBJ whole genome shotgun (WGS) entry which is preliminary data.</text>
</comment>
<dbReference type="CDD" id="cd14306">
    <property type="entry name" value="UBA_VP13D"/>
    <property type="match status" value="1"/>
</dbReference>
<feature type="region of interest" description="Disordered" evidence="4">
    <location>
        <begin position="615"/>
        <end position="643"/>
    </location>
</feature>
<dbReference type="STRING" id="6573.A0A210QUU0"/>
<dbReference type="InterPro" id="IPR041969">
    <property type="entry name" value="VP13D_UBA"/>
</dbReference>
<feature type="region of interest" description="Disordered" evidence="4">
    <location>
        <begin position="784"/>
        <end position="817"/>
    </location>
</feature>
<dbReference type="InterPro" id="IPR056747">
    <property type="entry name" value="VPS13-like_M"/>
</dbReference>
<dbReference type="OrthoDB" id="272810at2759"/>
<feature type="region of interest" description="Disordered" evidence="4">
    <location>
        <begin position="1071"/>
        <end position="1104"/>
    </location>
</feature>
<dbReference type="InterPro" id="IPR009060">
    <property type="entry name" value="UBA-like_sf"/>
</dbReference>
<feature type="region of interest" description="Disordered" evidence="4">
    <location>
        <begin position="426"/>
        <end position="445"/>
    </location>
</feature>
<dbReference type="GO" id="GO:0006623">
    <property type="term" value="P:protein targeting to vacuole"/>
    <property type="evidence" value="ECO:0007669"/>
    <property type="project" value="TreeGrafter"/>
</dbReference>
<name>A0A210QUU0_MIZYE</name>
<dbReference type="EMBL" id="NEDP02001786">
    <property type="protein sequence ID" value="OWF52509.1"/>
    <property type="molecule type" value="Genomic_DNA"/>
</dbReference>
<feature type="compositionally biased region" description="Low complexity" evidence="4">
    <location>
        <begin position="1083"/>
        <end position="1096"/>
    </location>
</feature>
<dbReference type="PANTHER" id="PTHR16166">
    <property type="entry name" value="VACUOLAR PROTEIN SORTING-ASSOCIATED PROTEIN VPS13"/>
    <property type="match status" value="1"/>
</dbReference>
<evidence type="ECO:0000256" key="4">
    <source>
        <dbReference type="SAM" id="MobiDB-lite"/>
    </source>
</evidence>
<evidence type="ECO:0000313" key="7">
    <source>
        <dbReference type="Proteomes" id="UP000242188"/>
    </source>
</evidence>
<feature type="compositionally biased region" description="Polar residues" evidence="4">
    <location>
        <begin position="621"/>
        <end position="630"/>
    </location>
</feature>
<proteinExistence type="inferred from homology"/>
<comment type="similarity">
    <text evidence="1">Belongs to the VPS13 family.</text>
</comment>
<dbReference type="Proteomes" id="UP000242188">
    <property type="component" value="Unassembled WGS sequence"/>
</dbReference>
<evidence type="ECO:0000313" key="6">
    <source>
        <dbReference type="EMBL" id="OWF52509.1"/>
    </source>
</evidence>
<dbReference type="GO" id="GO:0006869">
    <property type="term" value="P:lipid transport"/>
    <property type="evidence" value="ECO:0007669"/>
    <property type="project" value="UniProtKB-KW"/>
</dbReference>
<dbReference type="Pfam" id="PF25033">
    <property type="entry name" value="VPS13_M"/>
    <property type="match status" value="1"/>
</dbReference>
<feature type="compositionally biased region" description="Low complexity" evidence="4">
    <location>
        <begin position="2595"/>
        <end position="2605"/>
    </location>
</feature>
<evidence type="ECO:0000256" key="3">
    <source>
        <dbReference type="ARBA" id="ARBA00023055"/>
    </source>
</evidence>
<dbReference type="InterPro" id="IPR026854">
    <property type="entry name" value="VPS13_N"/>
</dbReference>
<dbReference type="SUPFAM" id="SSF46934">
    <property type="entry name" value="UBA-like"/>
    <property type="match status" value="1"/>
</dbReference>
<feature type="region of interest" description="Disordered" evidence="4">
    <location>
        <begin position="2205"/>
        <end position="2241"/>
    </location>
</feature>
<dbReference type="InterPro" id="IPR015940">
    <property type="entry name" value="UBA"/>
</dbReference>
<sequence length="4473" mass="500773">MLEGLAAWILNTYIGEYVENLNTTQLSIGLLQGAVELENLPLKKDALKSFDLPLEVKSGFIGKITLQIPISRLRSEPWVVSMEKLYLLAGPLKQSEYNEEKVKKAEQAKKASMLEALEKKWQVLKVEKAAEGYGTSWFSYGTSLATNILENLQLKIKDVHIRYEDDELIPNFPFAFGITIKSLSAQSTDEAGTRKFVSNSLADMMYKLVDLQNFSCYLDTDAKMLGSPPISELADALHPDMYVANSTGKFKDHEYILAPISAQTRMKRNTSVLPLRSPSLPRIALDMNLEKMAFCLSESQYRCVIQWLKELERHDRRLKHRKWRPLVGVKNNCKLWWNYAIQVNLHIIRERNRRQTKAYLTQRVKDVIKYHRAYMSFLAGEILDQDHLTHKNKMDDEWAFEELKILREVTFQRARREGKLEQVAVEKEVSPSVAVTPDEKPQEQKGVLQRWFPGWGGWYGASGAEGGADTNQSQDKKENLDDSSGEPPPKMSKTSSFVKTESQLEQELMDVIQDTSENTTFLKKDSVFAKLNFSLDSGSFKLLCPNADGMLAQRAEESKPLVTLLELECTAINMMFESRPRTKAMKFGASVSGLYLQDKTIKNPSFPNMISPQVKDRLASHSKSPNSSFSLPPLHLPKSPEGAATSVPEEKIFQLMYEKNPVNTNANYRVTIETKPLDIVYNASTIRKIREFFSTKNMGTSRSSQLRLTAAARRQYEFLKEQTKAELKQTLDQILEGDEKLQAKRWDIKLDISAPQIIVPENLADVDTRVVVIDLGHLHVYNKKLSSPQQEEEKPVEDNDDEFQTPLSTPPNEVDDGEAVETKSDYIPLDHSLSESSLFEKLYDKYNLELSDLQVMVGKMTDNWRHTRGSRSSTHFHVIDKLSLNLQFERRLIYTPDPEWPTTTLSGNMPCLTLHINEQKMLALHRCVEILSQPTSASSSLGPDLSSSGSGMSMTESVSGVDISSQTDNLSLNTSSASEKKMSDKMKEVLEDSRLMLAKFTINAMTLEVQSRGRPIVELQVTKVNANLTKRPYDTKIGLTVHSLLVVDALQPYGTDFELLVASHKNVTLDSRSGSIRGSEAVSPGSPMSPTSPHSPMESLNESASSTSLKVVQEAISKTFQALVNSGSYSLGLNIGDNEPADLIPTVEEEALISVDLELINENSPSNTTGKGALQIANLQFNNLDIIGNQETIVELLSFCKTISPEKDSSFSSSSTSLTRTKPSTIMTQSANISVLTDQEAKPHQEVTAEFHRVSVLLIHLEDVRGVKHARKVATATMSSAKIQATLGKDLDLSGSLGGFHVLDITPDIPQYQQVFSVGYDSSEENTDMSTSCYQPSVMYKTALESMFDENESDTKALSFHYSRGLKRSTTVQNYSVDLDKTDDETGVDQNISNLELHVASMSYIHSPRIIHEISLCVSEFKEYMSVFAESIKTAAAEVAMEIISSKLDMSVIGGRSVIGDVMSPDGKRISAACLQKQASMNKQQSFLYPEYDEQPSDIAPARVLLMNIQLASPVIVFPRSSTNPQAFVAQLGQISISNSDLSTEEQDEDEAERVSRNRMLMEMRDMNLCSVNLEDDLPKGMSVSQYNKSFMHSLDQFGIPIIHNTTVQMIVDYIQPEPVNILPQEDSSAGWCFGEDMFEEGGQQKPVTVEEVSNILDMSAKIATPLKAELSKAVYEQLLQTIDNMTYSVHMARDMAGQFGSENANEFQEIEITNLSDKENVPKNSFTRSVSQPAEKLLTKRVQFEVPVFNVEMKGDFGEGEKGLVDLKLHNFLLKYEKSTSYCSNINIRLESLTVEDLLEDPDSPHRYLVTSRAASDKEDKTSDLKQFLSRSCPDSMIVAPTPVMPRSLPSSFHQDLPPHTMLSPSVEQVPQPLGLLRKSRSSAIPVKSGLYPKTPPPSPLLSRKQSVCDARDDTLVHISLLLVDKHSPEYVSKFDQTNRFVDVDFNCLDANINQQTWVVLLDFLGLGTKVHDVSVSEPSTASTEKQEVKPSKEPAPVFVNSVINLKVKSLSLMFNKPEYELARANICEWSSHILLRDGNFSMSGQLGNISLRDCSPHGTLYRERFITVGKQALVFDFFKYGLPDPNLERAEDITLKLCMASVRYTHTNHFQMEFVAFIQNFLQLQDMFGQMRAASAGKKVAEKASRGARVSLDIEANAPIILIPHSSKSTDILVMNLGNLTVKNSFIYDGDKGTISSGTVKREQSFHMEQPNSQPATTSKSATASSTPSSESPHINLSSPVMMLDNPFTRSFGLNLENTLSVGSASSCTEPTSAEYLTPACSSGGDFLDSPRHNCLLDVLAVELADMDLFSAERVEKSSYNQVDRNQDLEFTDCVIKRQGARALKEKILLKLHIERNLENLVSHSAPDWQIQGALSSVHCSLDLVQYKLIRGILEHNLGEKLEEFKRPMMSHLQDPKIETVLSGKVWKGMSLTIDLNNVTLELLMCHSGQGSDCPESSVARLDFISSSFSFDSYSDQSKDVDLVSHEIAIYDTRYRDAPANVRPNVFEKILQNGQKPGSTSTSLQMELHYRATKESNRFMVLLHNMKLMCVFDWFLSLQEFLLTKPEDPFASEQESCEVERQNSSGASEDDQASASMSSGSRAYSPLTVSQGIMTKRGPIVEQLEVPFEFKLNVTDTQFVVVEDSTSWDTNAVILKSTAMLSYRPKAQDKLMSCSLQSIEVFSCSLVNEEETALSIIDPLTITIDLNANPLPEPKPSPSGGLLDAALPPDRALVLEVSFNTMNIRLSYHDMKMFLAILNSLPKQALQAKNRDSQKTSNKYPKHQIQKLQELGFSKEDCQKAWSAVDGDMNEAAVWLTRHCTHVPALPQGQQNLDLTGVKLIANCLCLCFIDDCRDSDVPLGEIAFSSINFHQRLGQDQEGTASFQMAGDFYNRALSGWEPFLEQWRCHLEWKKYVKNNEEKTHFQINAQDVLNINITSALLEQYRKTKLTWTEDYYKHISTNVTQSNGSPQDPVPLASQRRRIPFVPFLIHNQTGCPLWFHTVTTNPSKTTRLTGPNEGQVTGSAYINASKWTKVKPGQQMSFVFHRKEKIRHKKSHELQINQLGVKVEGWHRVTPVTVDKVGVYFRHAEPDTKSATGLSGLTFESNHDPAKQQIARIVFDVHQEGSARKVITVRSALMVVNKLDCTIDLKMVLGTQFEGNVEILPIPSGGSVPIPLPFIMAQLYMKPCDWPVKFCKQTIQWQHVGLAGQIKDKIMKCETYDVAGIYRFCAAVKREHYPEQNFTHEVPILPGHVITLKPPVIIHSLLPIDLNYYLKDTDISGTVKPGKSAALHAADPSQAMELGIFLENFSNCSELIVPPDTTYYKVKLRLFDCQKRKLELFVRIVSRKGGCVNLYIMAAYWLVNKSGLPLIFRQESCKVDSAGQFEEHELARSVTPLLFSYHEKELSNLCTMRVGKSVHGPVAIPNWCHRFSLESGTGMRKLHVVPKEQNRPDWVYNIGIEVRQGKGKYRDTNIVTFAPRFEIDNQSSHKLAIVQRHISKRETVTRSIDSHLSALPGCKLPFHWPRLDLDQLLCVRLMDVPQCRWSGGFRIDRIDSFHINMRTTDDVAHLLKVEVVMQGPTFFIVFGDAEEMPPPFRIDNKAEVPIKYYQTGIEDVTLMSNIKPHTSLAYAWDEPTFAPSISLCVQGGTSATYNMNKLEEGDKLYYQNFIYLASTASFNQWVLHNKKCNRHGRFNFCLIMTACPRIIENGKRSQLWRMTTKGMLEHEGSMPPRDPRKQGSSSNRLVLDIAAIAPQPGKKVPLTLRKIDERRLSTQKWCFKDGKLCCGSGVLCVQALGDYLQDGAVGMLGPCPSSTSSSVPILAQMSSQRLHPGSGHLSVRVMMDGPIRVLEVTDTQKKQVVQQKSSDDDGWEVYDIKDTEGKRGNIKDQLPEPKTSLELSMNLKGGLGISLVNKNAEELLYISMRNIIMDYSSTPSSIKMDISVASVQMDNQLFGTQRPVMLYVTPTSKQEGPDKTYALHMAVHKIPNTKWNADIYKHLFITMKKMSVQLEERLLWKIIQFIGSDNSDSVEEKLDQKADQREFDTRKALVAATSVQSKRYYFGTLKINSSRLSLSMLTASKLSLDLQHIKNDSSIPLVKFEDAKVDLDPFIRHHPFETIDFLTRELMIHYTNELKSQAAKILGSVDFLGNPLGLFNDVTEGISGLIKDGNVGGLLKNVTHGVSNSAAKFVTSLSDGVGTLNMDTKHNDTRDQIRTHSGGGGSHLVAGIKGFGYGLYGGLTSIVTQTYEGVKEEGVEGLFTGFGKGMIGTVTKPVAGVLDLASGAANAVKDTSSSSSHKCPERVRWPRCCHGPGGLLPSYSDLQARSQELMYKFNRNKQDEFFIALEKVRSGKEEGLKALITSKHVYFLRKGSLNPDNIMLQVSHREIVECKIIENNERFYIELFKQGDDGGEKLTGATQKRPQIRCEKRHMAQRVSQQINYARNLFDEQRHTLSEGERVNMGVSVIGDII</sequence>
<feature type="compositionally biased region" description="Polar residues" evidence="4">
    <location>
        <begin position="962"/>
        <end position="977"/>
    </location>
</feature>
<feature type="compositionally biased region" description="Low complexity" evidence="4">
    <location>
        <begin position="936"/>
        <end position="960"/>
    </location>
</feature>
<dbReference type="GO" id="GO:0007005">
    <property type="term" value="P:mitochondrion organization"/>
    <property type="evidence" value="ECO:0007669"/>
    <property type="project" value="TreeGrafter"/>
</dbReference>
<feature type="region of interest" description="Disordered" evidence="4">
    <location>
        <begin position="462"/>
        <end position="499"/>
    </location>
</feature>
<dbReference type="PROSITE" id="PS50030">
    <property type="entry name" value="UBA"/>
    <property type="match status" value="1"/>
</dbReference>
<dbReference type="PANTHER" id="PTHR16166:SF141">
    <property type="entry name" value="INTERMEMBRANE LIPID TRANSFER PROTEIN VPS13D"/>
    <property type="match status" value="1"/>
</dbReference>
<gene>
    <name evidence="6" type="ORF">KP79_PYT06834</name>
</gene>
<organism evidence="6 7">
    <name type="scientific">Mizuhopecten yessoensis</name>
    <name type="common">Japanese scallop</name>
    <name type="synonym">Patinopecten yessoensis</name>
    <dbReference type="NCBI Taxonomy" id="6573"/>
    <lineage>
        <taxon>Eukaryota</taxon>
        <taxon>Metazoa</taxon>
        <taxon>Spiralia</taxon>
        <taxon>Lophotrochozoa</taxon>
        <taxon>Mollusca</taxon>
        <taxon>Bivalvia</taxon>
        <taxon>Autobranchia</taxon>
        <taxon>Pteriomorphia</taxon>
        <taxon>Pectinida</taxon>
        <taxon>Pectinoidea</taxon>
        <taxon>Pectinidae</taxon>
        <taxon>Mizuhopecten</taxon>
    </lineage>
</organism>
<keyword evidence="7" id="KW-1185">Reference proteome</keyword>
<dbReference type="Gene3D" id="1.10.8.10">
    <property type="entry name" value="DNA helicase RuvA subunit, C-terminal domain"/>
    <property type="match status" value="1"/>
</dbReference>
<accession>A0A210QUU0</accession>
<evidence type="ECO:0000256" key="2">
    <source>
        <dbReference type="ARBA" id="ARBA00022448"/>
    </source>
</evidence>
<dbReference type="Pfam" id="PF12624">
    <property type="entry name" value="VPS13_N"/>
    <property type="match status" value="1"/>
</dbReference>
<evidence type="ECO:0000256" key="1">
    <source>
        <dbReference type="ARBA" id="ARBA00006545"/>
    </source>
</evidence>
<feature type="domain" description="UBA" evidence="5">
    <location>
        <begin position="2772"/>
        <end position="2821"/>
    </location>
</feature>
<feature type="region of interest" description="Disordered" evidence="4">
    <location>
        <begin position="2574"/>
        <end position="2605"/>
    </location>
</feature>
<dbReference type="CDD" id="cd23453">
    <property type="entry name" value="beta-trefoil_Ricin_VPS13D"/>
    <property type="match status" value="1"/>
</dbReference>
<dbReference type="InterPro" id="IPR026847">
    <property type="entry name" value="VPS13"/>
</dbReference>
<dbReference type="GO" id="GO:0045053">
    <property type="term" value="P:protein retention in Golgi apparatus"/>
    <property type="evidence" value="ECO:0007669"/>
    <property type="project" value="TreeGrafter"/>
</dbReference>
<keyword evidence="2" id="KW-0813">Transport</keyword>
<dbReference type="Pfam" id="PF25036">
    <property type="entry name" value="VPS13_VAB"/>
    <property type="match status" value="1"/>
</dbReference>
<evidence type="ECO:0000259" key="5">
    <source>
        <dbReference type="PROSITE" id="PS50030"/>
    </source>
</evidence>
<feature type="region of interest" description="Disordered" evidence="4">
    <location>
        <begin position="935"/>
        <end position="980"/>
    </location>
</feature>
<feature type="compositionally biased region" description="Low complexity" evidence="4">
    <location>
        <begin position="2215"/>
        <end position="2235"/>
    </location>
</feature>
<reference evidence="6 7" key="1">
    <citation type="journal article" date="2017" name="Nat. Ecol. Evol.">
        <title>Scallop genome provides insights into evolution of bilaterian karyotype and development.</title>
        <authorList>
            <person name="Wang S."/>
            <person name="Zhang J."/>
            <person name="Jiao W."/>
            <person name="Li J."/>
            <person name="Xun X."/>
            <person name="Sun Y."/>
            <person name="Guo X."/>
            <person name="Huan P."/>
            <person name="Dong B."/>
            <person name="Zhang L."/>
            <person name="Hu X."/>
            <person name="Sun X."/>
            <person name="Wang J."/>
            <person name="Zhao C."/>
            <person name="Wang Y."/>
            <person name="Wang D."/>
            <person name="Huang X."/>
            <person name="Wang R."/>
            <person name="Lv J."/>
            <person name="Li Y."/>
            <person name="Zhang Z."/>
            <person name="Liu B."/>
            <person name="Lu W."/>
            <person name="Hui Y."/>
            <person name="Liang J."/>
            <person name="Zhou Z."/>
            <person name="Hou R."/>
            <person name="Li X."/>
            <person name="Liu Y."/>
            <person name="Li H."/>
            <person name="Ning X."/>
            <person name="Lin Y."/>
            <person name="Zhao L."/>
            <person name="Xing Q."/>
            <person name="Dou J."/>
            <person name="Li Y."/>
            <person name="Mao J."/>
            <person name="Guo H."/>
            <person name="Dou H."/>
            <person name="Li T."/>
            <person name="Mu C."/>
            <person name="Jiang W."/>
            <person name="Fu Q."/>
            <person name="Fu X."/>
            <person name="Miao Y."/>
            <person name="Liu J."/>
            <person name="Yu Q."/>
            <person name="Li R."/>
            <person name="Liao H."/>
            <person name="Li X."/>
            <person name="Kong Y."/>
            <person name="Jiang Z."/>
            <person name="Chourrout D."/>
            <person name="Li R."/>
            <person name="Bao Z."/>
        </authorList>
    </citation>
    <scope>NUCLEOTIDE SEQUENCE [LARGE SCALE GENOMIC DNA]</scope>
    <source>
        <strain evidence="6 7">PY_sf001</strain>
    </source>
</reference>
<keyword evidence="3" id="KW-0445">Lipid transport</keyword>